<feature type="region of interest" description="Disordered" evidence="5">
    <location>
        <begin position="709"/>
        <end position="733"/>
    </location>
</feature>
<dbReference type="AlphaFoldDB" id="A0AA39X628"/>
<accession>A0AA39X628</accession>
<feature type="transmembrane region" description="Helical" evidence="6">
    <location>
        <begin position="481"/>
        <end position="502"/>
    </location>
</feature>
<protein>
    <submittedName>
        <fullName evidence="7">Amino acid permease-domain-containing protein</fullName>
    </submittedName>
</protein>
<feature type="transmembrane region" description="Helical" evidence="6">
    <location>
        <begin position="406"/>
        <end position="427"/>
    </location>
</feature>
<evidence type="ECO:0000313" key="8">
    <source>
        <dbReference type="Proteomes" id="UP001175000"/>
    </source>
</evidence>
<comment type="subcellular location">
    <subcellularLocation>
        <location evidence="1">Membrane</location>
        <topology evidence="1">Multi-pass membrane protein</topology>
    </subcellularLocation>
</comment>
<dbReference type="PANTHER" id="PTHR11785">
    <property type="entry name" value="AMINO ACID TRANSPORTER"/>
    <property type="match status" value="1"/>
</dbReference>
<feature type="transmembrane region" description="Helical" evidence="6">
    <location>
        <begin position="215"/>
        <end position="232"/>
    </location>
</feature>
<organism evidence="7 8">
    <name type="scientific">Immersiella caudata</name>
    <dbReference type="NCBI Taxonomy" id="314043"/>
    <lineage>
        <taxon>Eukaryota</taxon>
        <taxon>Fungi</taxon>
        <taxon>Dikarya</taxon>
        <taxon>Ascomycota</taxon>
        <taxon>Pezizomycotina</taxon>
        <taxon>Sordariomycetes</taxon>
        <taxon>Sordariomycetidae</taxon>
        <taxon>Sordariales</taxon>
        <taxon>Lasiosphaeriaceae</taxon>
        <taxon>Immersiella</taxon>
    </lineage>
</organism>
<feature type="transmembrane region" description="Helical" evidence="6">
    <location>
        <begin position="559"/>
        <end position="582"/>
    </location>
</feature>
<evidence type="ECO:0000256" key="4">
    <source>
        <dbReference type="ARBA" id="ARBA00023136"/>
    </source>
</evidence>
<dbReference type="Pfam" id="PF13520">
    <property type="entry name" value="AA_permease_2"/>
    <property type="match status" value="1"/>
</dbReference>
<dbReference type="GO" id="GO:0015179">
    <property type="term" value="F:L-amino acid transmembrane transporter activity"/>
    <property type="evidence" value="ECO:0007669"/>
    <property type="project" value="TreeGrafter"/>
</dbReference>
<reference evidence="7" key="1">
    <citation type="submission" date="2023-06" db="EMBL/GenBank/DDBJ databases">
        <title>Genome-scale phylogeny and comparative genomics of the fungal order Sordariales.</title>
        <authorList>
            <consortium name="Lawrence Berkeley National Laboratory"/>
            <person name="Hensen N."/>
            <person name="Bonometti L."/>
            <person name="Westerberg I."/>
            <person name="Brannstrom I.O."/>
            <person name="Guillou S."/>
            <person name="Cros-Aarteil S."/>
            <person name="Calhoun S."/>
            <person name="Haridas S."/>
            <person name="Kuo A."/>
            <person name="Mondo S."/>
            <person name="Pangilinan J."/>
            <person name="Riley R."/>
            <person name="Labutti K."/>
            <person name="Andreopoulos B."/>
            <person name="Lipzen A."/>
            <person name="Chen C."/>
            <person name="Yanf M."/>
            <person name="Daum C."/>
            <person name="Ng V."/>
            <person name="Clum A."/>
            <person name="Steindorff A."/>
            <person name="Ohm R."/>
            <person name="Martin F."/>
            <person name="Silar P."/>
            <person name="Natvig D."/>
            <person name="Lalanne C."/>
            <person name="Gautier V."/>
            <person name="Ament-Velasquez S.L."/>
            <person name="Kruys A."/>
            <person name="Hutchinson M.I."/>
            <person name="Powell A.J."/>
            <person name="Barry K."/>
            <person name="Miller A.N."/>
            <person name="Grigoriev I.V."/>
            <person name="Debuchy R."/>
            <person name="Gladieux P."/>
            <person name="Thoren M.H."/>
            <person name="Johannesson H."/>
        </authorList>
    </citation>
    <scope>NUCLEOTIDE SEQUENCE</scope>
    <source>
        <strain evidence="7">CBS 606.72</strain>
    </source>
</reference>
<evidence type="ECO:0000256" key="3">
    <source>
        <dbReference type="ARBA" id="ARBA00022989"/>
    </source>
</evidence>
<feature type="transmembrane region" description="Helical" evidence="6">
    <location>
        <begin position="310"/>
        <end position="329"/>
    </location>
</feature>
<feature type="transmembrane region" description="Helical" evidence="6">
    <location>
        <begin position="239"/>
        <end position="261"/>
    </location>
</feature>
<dbReference type="PANTHER" id="PTHR11785:SF353">
    <property type="entry name" value="METHIONINE TRANSPORTER (EUROFUNG)"/>
    <property type="match status" value="1"/>
</dbReference>
<dbReference type="InterPro" id="IPR050598">
    <property type="entry name" value="AminoAcid_Transporter"/>
</dbReference>
<dbReference type="EMBL" id="JAULSU010000002">
    <property type="protein sequence ID" value="KAK0627976.1"/>
    <property type="molecule type" value="Genomic_DNA"/>
</dbReference>
<feature type="transmembrane region" description="Helical" evidence="6">
    <location>
        <begin position="103"/>
        <end position="124"/>
    </location>
</feature>
<dbReference type="Gene3D" id="1.20.1740.10">
    <property type="entry name" value="Amino acid/polyamine transporter I"/>
    <property type="match status" value="1"/>
</dbReference>
<feature type="transmembrane region" description="Helical" evidence="6">
    <location>
        <begin position="514"/>
        <end position="538"/>
    </location>
</feature>
<comment type="caution">
    <text evidence="7">The sequence shown here is derived from an EMBL/GenBank/DDBJ whole genome shotgun (WGS) entry which is preliminary data.</text>
</comment>
<gene>
    <name evidence="7" type="ORF">B0T14DRAFT_513615</name>
</gene>
<keyword evidence="8" id="KW-1185">Reference proteome</keyword>
<keyword evidence="3 6" id="KW-1133">Transmembrane helix</keyword>
<feature type="transmembrane region" description="Helical" evidence="6">
    <location>
        <begin position="602"/>
        <end position="621"/>
    </location>
</feature>
<feature type="transmembrane region" description="Helical" evidence="6">
    <location>
        <begin position="166"/>
        <end position="195"/>
    </location>
</feature>
<keyword evidence="4 6" id="KW-0472">Membrane</keyword>
<dbReference type="Proteomes" id="UP001175000">
    <property type="component" value="Unassembled WGS sequence"/>
</dbReference>
<evidence type="ECO:0000313" key="7">
    <source>
        <dbReference type="EMBL" id="KAK0627976.1"/>
    </source>
</evidence>
<dbReference type="InterPro" id="IPR002293">
    <property type="entry name" value="AA/rel_permease1"/>
</dbReference>
<sequence length="733" mass="80431">MGNSVNCSLMTGQALCDFCQTSILFRSIMDTAGRLDADYLRPSSLELEMAGDTPNPDAILTDAPKQRFRLGFFSAACLIVNRVIGTGIFYSPGTVIRGTDSTGGAMMLWLAGILYGFAGIHVYVEYGLNVPRYVIDGVEQAVPRSGGDIHYLQYVYRWWYYKKDAIFLSGCLFGITFICVGNMAGNCIAFAVRVLEAADPTTAASLELEERKGQVRGIALAAAAFACVIHSVSRRGGIWLSNLLACFKVCILLAILILAIMSGARNGETNTVKDNFTNAFESPKISAPSGTDACVRTDDFKGDLNGYAKAFLSIIFAFSGFDQVNYVLGEVARPRRTFPRAAFIAMGLISVLYMAVNVSYMAVVTAYEQQIGEILEGSCPNQDVQPVVALLFFKKAIPSGTTPDRVFNALLALSSFGNIIVMTYTAARMKQEIAKQGFLPFPQFFGRNVDLSIGRLALWLRKKRIHIPFIVPENHQEPTPVGALILHFISCIILIFATYGMNSDADAYTLLTGLGAYLTTAWFGAFLALGILIVRIFGPPQTDEDLSSHKTWTQMTAGSVNPVLSIICATIFLVLNLFPVIASWVPSLSNEPSADWWLVPGISWMLLAFAAAWWVGFLALANYRARRQQKEFVYEVRPEFDWAEPEDEGSGGEGRRRDEGKILAHETVLLAWVGGEMNMFATGQSQGAGVMRKRKPEERVVRVDERFAGTDFDDFGPQGPRTTGGQQGNGWRL</sequence>
<name>A0AA39X628_9PEZI</name>
<keyword evidence="2 6" id="KW-0812">Transmembrane</keyword>
<evidence type="ECO:0000256" key="2">
    <source>
        <dbReference type="ARBA" id="ARBA00022692"/>
    </source>
</evidence>
<proteinExistence type="predicted"/>
<evidence type="ECO:0000256" key="1">
    <source>
        <dbReference type="ARBA" id="ARBA00004141"/>
    </source>
</evidence>
<feature type="transmembrane region" description="Helical" evidence="6">
    <location>
        <begin position="341"/>
        <end position="363"/>
    </location>
</feature>
<evidence type="ECO:0000256" key="6">
    <source>
        <dbReference type="SAM" id="Phobius"/>
    </source>
</evidence>
<evidence type="ECO:0000256" key="5">
    <source>
        <dbReference type="SAM" id="MobiDB-lite"/>
    </source>
</evidence>
<dbReference type="GO" id="GO:0016020">
    <property type="term" value="C:membrane"/>
    <property type="evidence" value="ECO:0007669"/>
    <property type="project" value="UniProtKB-SubCell"/>
</dbReference>
<feature type="transmembrane region" description="Helical" evidence="6">
    <location>
        <begin position="70"/>
        <end position="91"/>
    </location>
</feature>